<gene>
    <name evidence="10 14" type="primary">miaA</name>
    <name evidence="14" type="ORF">TZ86_00354</name>
</gene>
<evidence type="ECO:0000256" key="11">
    <source>
        <dbReference type="RuleBase" id="RU003783"/>
    </source>
</evidence>
<dbReference type="PANTHER" id="PTHR11088">
    <property type="entry name" value="TRNA DIMETHYLALLYLTRANSFERASE"/>
    <property type="match status" value="1"/>
</dbReference>
<evidence type="ECO:0000256" key="9">
    <source>
        <dbReference type="ARBA" id="ARBA00049563"/>
    </source>
</evidence>
<feature type="site" description="Interaction with substrate tRNA" evidence="10">
    <location>
        <position position="101"/>
    </location>
</feature>
<name>A0AAW3H6S9_STRGN</name>
<evidence type="ECO:0000256" key="5">
    <source>
        <dbReference type="ARBA" id="ARBA00022694"/>
    </source>
</evidence>
<evidence type="ECO:0000256" key="12">
    <source>
        <dbReference type="RuleBase" id="RU003784"/>
    </source>
</evidence>
<dbReference type="GO" id="GO:0052381">
    <property type="term" value="F:tRNA dimethylallyltransferase activity"/>
    <property type="evidence" value="ECO:0007669"/>
    <property type="project" value="UniProtKB-UniRule"/>
</dbReference>
<sequence>MKTKIIVIVGPTAVGKTALSIEVAKAFNGQIISGDSQQVYRGLDIGTAKIRPEEQESIPHYLLDVRDVGESYSAYDFVTEATQAIREIDAQGQHPIICGGTGLYIQSLLEGYHLGGSVSHEEILAYRAQLDSWSDEDLFGKIAELGIEIPQINRRRAMRALEIAQLGGQLENSQPDYEALLICLDDERERLYERINQRVDLMIEDGLLEEARWLYEQAPTSQASKGIGYKELFPYFAGQVSLEEAVDKLKQNTRRFAKRQLTWFRNRMSVTFYQVGNPDYKNQVMEDIKNFLDK</sequence>
<evidence type="ECO:0000313" key="15">
    <source>
        <dbReference type="Proteomes" id="UP000033658"/>
    </source>
</evidence>
<dbReference type="GO" id="GO:0006400">
    <property type="term" value="P:tRNA modification"/>
    <property type="evidence" value="ECO:0007669"/>
    <property type="project" value="TreeGrafter"/>
</dbReference>
<evidence type="ECO:0000256" key="10">
    <source>
        <dbReference type="HAMAP-Rule" id="MF_00185"/>
    </source>
</evidence>
<feature type="site" description="Interaction with substrate tRNA" evidence="10">
    <location>
        <position position="127"/>
    </location>
</feature>
<evidence type="ECO:0000256" key="4">
    <source>
        <dbReference type="ARBA" id="ARBA00022679"/>
    </source>
</evidence>
<dbReference type="SUPFAM" id="SSF52540">
    <property type="entry name" value="P-loop containing nucleoside triphosphate hydrolases"/>
    <property type="match status" value="2"/>
</dbReference>
<accession>A0AAW3H6S9</accession>
<comment type="catalytic activity">
    <reaction evidence="9 10 11">
        <text>adenosine(37) in tRNA + dimethylallyl diphosphate = N(6)-dimethylallyladenosine(37) in tRNA + diphosphate</text>
        <dbReference type="Rhea" id="RHEA:26482"/>
        <dbReference type="Rhea" id="RHEA-COMP:10162"/>
        <dbReference type="Rhea" id="RHEA-COMP:10375"/>
        <dbReference type="ChEBI" id="CHEBI:33019"/>
        <dbReference type="ChEBI" id="CHEBI:57623"/>
        <dbReference type="ChEBI" id="CHEBI:74411"/>
        <dbReference type="ChEBI" id="CHEBI:74415"/>
        <dbReference type="EC" id="2.5.1.75"/>
    </reaction>
</comment>
<comment type="caution">
    <text evidence="10">Lacks conserved residue(s) required for the propagation of feature annotation.</text>
</comment>
<dbReference type="Pfam" id="PF01715">
    <property type="entry name" value="IPPT"/>
    <property type="match status" value="1"/>
</dbReference>
<keyword evidence="5 10" id="KW-0819">tRNA processing</keyword>
<feature type="binding site" evidence="10">
    <location>
        <begin position="12"/>
        <end position="17"/>
    </location>
    <ligand>
        <name>substrate</name>
    </ligand>
</feature>
<feature type="region of interest" description="Interaction with substrate tRNA" evidence="10">
    <location>
        <begin position="35"/>
        <end position="38"/>
    </location>
</feature>
<reference evidence="14 15" key="1">
    <citation type="submission" date="2015-02" db="EMBL/GenBank/DDBJ databases">
        <title>Evolution of amylase-binding proteins of oral streptococcal species.</title>
        <authorList>
            <person name="Haase E.M."/>
        </authorList>
    </citation>
    <scope>NUCLEOTIDE SEQUENCE [LARGE SCALE GENOMIC DNA]</scope>
    <source>
        <strain evidence="14 15">G9B</strain>
    </source>
</reference>
<comment type="similarity">
    <text evidence="3 10 13">Belongs to the IPP transferase family.</text>
</comment>
<keyword evidence="6 10" id="KW-0547">Nucleotide-binding</keyword>
<feature type="binding site" evidence="10">
    <location>
        <begin position="10"/>
        <end position="17"/>
    </location>
    <ligand>
        <name>ATP</name>
        <dbReference type="ChEBI" id="CHEBI:30616"/>
    </ligand>
</feature>
<dbReference type="InterPro" id="IPR027417">
    <property type="entry name" value="P-loop_NTPase"/>
</dbReference>
<keyword evidence="8 10" id="KW-0460">Magnesium</keyword>
<dbReference type="Gene3D" id="3.40.50.300">
    <property type="entry name" value="P-loop containing nucleotide triphosphate hydrolases"/>
    <property type="match status" value="1"/>
</dbReference>
<dbReference type="GO" id="GO:0005524">
    <property type="term" value="F:ATP binding"/>
    <property type="evidence" value="ECO:0007669"/>
    <property type="project" value="UniProtKB-UniRule"/>
</dbReference>
<dbReference type="PANTHER" id="PTHR11088:SF60">
    <property type="entry name" value="TRNA DIMETHYLALLYLTRANSFERASE"/>
    <property type="match status" value="1"/>
</dbReference>
<comment type="subunit">
    <text evidence="10">Monomer.</text>
</comment>
<evidence type="ECO:0000256" key="8">
    <source>
        <dbReference type="ARBA" id="ARBA00022842"/>
    </source>
</evidence>
<evidence type="ECO:0000313" key="14">
    <source>
        <dbReference type="EMBL" id="KJQ58514.1"/>
    </source>
</evidence>
<keyword evidence="7 10" id="KW-0067">ATP-binding</keyword>
<evidence type="ECO:0000256" key="2">
    <source>
        <dbReference type="ARBA" id="ARBA00003213"/>
    </source>
</evidence>
<dbReference type="InterPro" id="IPR018022">
    <property type="entry name" value="IPT"/>
</dbReference>
<comment type="function">
    <text evidence="2 10 12">Catalyzes the transfer of a dimethylallyl group onto the adenine at position 37 in tRNAs that read codons beginning with uridine, leading to the formation of N6-(dimethylallyl)adenosine (i(6)A).</text>
</comment>
<protein>
    <recommendedName>
        <fullName evidence="10">tRNA dimethylallyltransferase</fullName>
        <ecNumber evidence="10">2.5.1.75</ecNumber>
    </recommendedName>
    <alternativeName>
        <fullName evidence="10">Dimethylallyl diphosphate:tRNA dimethylallyltransferase</fullName>
        <shortName evidence="10">DMAPP:tRNA dimethylallyltransferase</shortName>
        <shortName evidence="10">DMATase</shortName>
    </alternativeName>
    <alternativeName>
        <fullName evidence="10">Isopentenyl-diphosphate:tRNA isopentenyltransferase</fullName>
        <shortName evidence="10">IPP transferase</shortName>
        <shortName evidence="10">IPPT</shortName>
        <shortName evidence="10">IPTase</shortName>
    </alternativeName>
</protein>
<evidence type="ECO:0000256" key="7">
    <source>
        <dbReference type="ARBA" id="ARBA00022840"/>
    </source>
</evidence>
<dbReference type="EC" id="2.5.1.75" evidence="10"/>
<dbReference type="RefSeq" id="WP_045502626.1">
    <property type="nucleotide sequence ID" value="NZ_JAHZQH010000002.1"/>
</dbReference>
<dbReference type="HAMAP" id="MF_00185">
    <property type="entry name" value="IPP_trans"/>
    <property type="match status" value="1"/>
</dbReference>
<evidence type="ECO:0000256" key="13">
    <source>
        <dbReference type="RuleBase" id="RU003785"/>
    </source>
</evidence>
<organism evidence="14 15">
    <name type="scientific">Streptococcus gordonii</name>
    <dbReference type="NCBI Taxonomy" id="1302"/>
    <lineage>
        <taxon>Bacteria</taxon>
        <taxon>Bacillati</taxon>
        <taxon>Bacillota</taxon>
        <taxon>Bacilli</taxon>
        <taxon>Lactobacillales</taxon>
        <taxon>Streptococcaceae</taxon>
        <taxon>Streptococcus</taxon>
    </lineage>
</organism>
<dbReference type="EMBL" id="JYGL01000001">
    <property type="protein sequence ID" value="KJQ58514.1"/>
    <property type="molecule type" value="Genomic_DNA"/>
</dbReference>
<evidence type="ECO:0000256" key="3">
    <source>
        <dbReference type="ARBA" id="ARBA00005842"/>
    </source>
</evidence>
<comment type="cofactor">
    <cofactor evidence="1 10">
        <name>Mg(2+)</name>
        <dbReference type="ChEBI" id="CHEBI:18420"/>
    </cofactor>
</comment>
<keyword evidence="4 10" id="KW-0808">Transferase</keyword>
<dbReference type="NCBIfam" id="TIGR00174">
    <property type="entry name" value="miaA"/>
    <property type="match status" value="1"/>
</dbReference>
<proteinExistence type="inferred from homology"/>
<dbReference type="AlphaFoldDB" id="A0AAW3H6S9"/>
<comment type="caution">
    <text evidence="14">The sequence shown here is derived from an EMBL/GenBank/DDBJ whole genome shotgun (WGS) entry which is preliminary data.</text>
</comment>
<dbReference type="Proteomes" id="UP000033658">
    <property type="component" value="Unassembled WGS sequence"/>
</dbReference>
<evidence type="ECO:0000256" key="6">
    <source>
        <dbReference type="ARBA" id="ARBA00022741"/>
    </source>
</evidence>
<evidence type="ECO:0000256" key="1">
    <source>
        <dbReference type="ARBA" id="ARBA00001946"/>
    </source>
</evidence>
<dbReference type="InterPro" id="IPR039657">
    <property type="entry name" value="Dimethylallyltransferase"/>
</dbReference>